<geneLocation type="chloroplast" evidence="7"/>
<evidence type="ECO:0000256" key="1">
    <source>
        <dbReference type="ARBA" id="ARBA00007634"/>
    </source>
</evidence>
<dbReference type="AlphaFoldDB" id="A0A1Z1MNG7"/>
<keyword evidence="7" id="KW-0150">Chloroplast</keyword>
<sequence length="93" mass="10934">MSQKSSNTTNVQINFRNRCKNKRYKLSIKTAVKKYLFSLQNFELNSSDIDICKQNLSLVYKRIDKAVKRKVLHKNTAARKKSHFAKMIQVNKI</sequence>
<dbReference type="GO" id="GO:0003735">
    <property type="term" value="F:structural constituent of ribosome"/>
    <property type="evidence" value="ECO:0007669"/>
    <property type="project" value="InterPro"/>
</dbReference>
<gene>
    <name evidence="6 7" type="primary">rps20</name>
</gene>
<organism evidence="7">
    <name type="scientific">Lophocladia kuetzingii</name>
    <dbReference type="NCBI Taxonomy" id="675577"/>
    <lineage>
        <taxon>Eukaryota</taxon>
        <taxon>Rhodophyta</taxon>
        <taxon>Florideophyceae</taxon>
        <taxon>Rhodymeniophycidae</taxon>
        <taxon>Ceramiales</taxon>
        <taxon>Rhodomelaceae</taxon>
        <taxon>Lophothalieae</taxon>
        <taxon>Lophocladia</taxon>
    </lineage>
</organism>
<protein>
    <recommendedName>
        <fullName evidence="6">Small ribosomal subunit protein bS20c</fullName>
    </recommendedName>
</protein>
<keyword evidence="4 6" id="KW-0689">Ribosomal protein</keyword>
<keyword evidence="2 6" id="KW-0699">rRNA-binding</keyword>
<comment type="function">
    <text evidence="6">Binds directly to 16S ribosomal RNA.</text>
</comment>
<dbReference type="RefSeq" id="YP_009398454.1">
    <property type="nucleotide sequence ID" value="NC_035292.1"/>
</dbReference>
<dbReference type="Gene3D" id="1.20.58.110">
    <property type="entry name" value="Ribosomal protein S20"/>
    <property type="match status" value="1"/>
</dbReference>
<dbReference type="Pfam" id="PF01649">
    <property type="entry name" value="Ribosomal_S20p"/>
    <property type="match status" value="1"/>
</dbReference>
<comment type="similarity">
    <text evidence="1 6">Belongs to the bacterial ribosomal protein bS20 family.</text>
</comment>
<reference evidence="7" key="1">
    <citation type="journal article" date="2017" name="J. Phycol.">
        <title>Analysis of chloroplast genomes and a supermatrix inform reclassification of the Rhodomelaceae (Rhodophyta).</title>
        <authorList>
            <person name="Diaz-Tapia P."/>
            <person name="Maggs C.A."/>
            <person name="West J.A."/>
            <person name="Verbruggen H."/>
        </authorList>
    </citation>
    <scope>NUCLEOTIDE SEQUENCE</scope>
    <source>
        <strain evidence="7">PD1509</strain>
    </source>
</reference>
<keyword evidence="5 6" id="KW-0687">Ribonucleoprotein</keyword>
<dbReference type="GO" id="GO:0070181">
    <property type="term" value="F:small ribosomal subunit rRNA binding"/>
    <property type="evidence" value="ECO:0007669"/>
    <property type="project" value="TreeGrafter"/>
</dbReference>
<evidence type="ECO:0000256" key="2">
    <source>
        <dbReference type="ARBA" id="ARBA00022730"/>
    </source>
</evidence>
<evidence type="ECO:0000313" key="7">
    <source>
        <dbReference type="EMBL" id="ARW67640.1"/>
    </source>
</evidence>
<dbReference type="NCBIfam" id="TIGR00029">
    <property type="entry name" value="S20"/>
    <property type="match status" value="1"/>
</dbReference>
<evidence type="ECO:0000256" key="3">
    <source>
        <dbReference type="ARBA" id="ARBA00022884"/>
    </source>
</evidence>
<keyword evidence="7" id="KW-0934">Plastid</keyword>
<dbReference type="GO" id="GO:0009507">
    <property type="term" value="C:chloroplast"/>
    <property type="evidence" value="ECO:0007669"/>
    <property type="project" value="UniProtKB-SubCell"/>
</dbReference>
<dbReference type="PANTHER" id="PTHR33398:SF1">
    <property type="entry name" value="SMALL RIBOSOMAL SUBUNIT PROTEIN BS20C"/>
    <property type="match status" value="1"/>
</dbReference>
<dbReference type="GO" id="GO:0006412">
    <property type="term" value="P:translation"/>
    <property type="evidence" value="ECO:0007669"/>
    <property type="project" value="UniProtKB-UniRule"/>
</dbReference>
<evidence type="ECO:0000256" key="4">
    <source>
        <dbReference type="ARBA" id="ARBA00022980"/>
    </source>
</evidence>
<evidence type="ECO:0000256" key="5">
    <source>
        <dbReference type="ARBA" id="ARBA00023274"/>
    </source>
</evidence>
<accession>A0A1Z1MNG7</accession>
<dbReference type="EMBL" id="MF101448">
    <property type="protein sequence ID" value="ARW67640.1"/>
    <property type="molecule type" value="Genomic_DNA"/>
</dbReference>
<name>A0A1Z1MNG7_9FLOR</name>
<keyword evidence="3 6" id="KW-0694">RNA-binding</keyword>
<dbReference type="GO" id="GO:0015935">
    <property type="term" value="C:small ribosomal subunit"/>
    <property type="evidence" value="ECO:0007669"/>
    <property type="project" value="TreeGrafter"/>
</dbReference>
<proteinExistence type="inferred from homology"/>
<dbReference type="InterPro" id="IPR036510">
    <property type="entry name" value="Ribosomal_bS20_sf"/>
</dbReference>
<evidence type="ECO:0000256" key="6">
    <source>
        <dbReference type="HAMAP-Rule" id="MF_00500"/>
    </source>
</evidence>
<dbReference type="PANTHER" id="PTHR33398">
    <property type="entry name" value="30S RIBOSOMAL PROTEIN S20"/>
    <property type="match status" value="1"/>
</dbReference>
<dbReference type="GeneID" id="33360991"/>
<dbReference type="InterPro" id="IPR002583">
    <property type="entry name" value="Ribosomal_bS20"/>
</dbReference>
<comment type="subcellular location">
    <subcellularLocation>
        <location evidence="6">Plastid</location>
        <location evidence="6">Chloroplast</location>
    </subcellularLocation>
</comment>
<dbReference type="SUPFAM" id="SSF46992">
    <property type="entry name" value="Ribosomal protein S20"/>
    <property type="match status" value="1"/>
</dbReference>
<dbReference type="HAMAP" id="MF_00500">
    <property type="entry name" value="Ribosomal_bS20"/>
    <property type="match status" value="1"/>
</dbReference>